<evidence type="ECO:0000313" key="3">
    <source>
        <dbReference type="Proteomes" id="UP000515977"/>
    </source>
</evidence>
<keyword evidence="3" id="KW-1185">Reference proteome</keyword>
<feature type="chain" id="PRO_5028949059" description="UrcA family protein" evidence="1">
    <location>
        <begin position="25"/>
        <end position="144"/>
    </location>
</feature>
<gene>
    <name evidence="2" type="ORF">H9L17_14620</name>
</gene>
<dbReference type="KEGG" id="tbv:H9L17_14620"/>
<keyword evidence="1" id="KW-0732">Signal</keyword>
<evidence type="ECO:0000313" key="2">
    <source>
        <dbReference type="EMBL" id="QNN46380.1"/>
    </source>
</evidence>
<dbReference type="EMBL" id="CP060711">
    <property type="protein sequence ID" value="QNN46380.1"/>
    <property type="molecule type" value="Genomic_DNA"/>
</dbReference>
<feature type="signal peptide" evidence="1">
    <location>
        <begin position="1"/>
        <end position="24"/>
    </location>
</feature>
<accession>A0A7G9QSQ5</accession>
<organism evidence="2 3">
    <name type="scientific">Thermomonas brevis</name>
    <dbReference type="NCBI Taxonomy" id="215691"/>
    <lineage>
        <taxon>Bacteria</taxon>
        <taxon>Pseudomonadati</taxon>
        <taxon>Pseudomonadota</taxon>
        <taxon>Gammaproteobacteria</taxon>
        <taxon>Lysobacterales</taxon>
        <taxon>Lysobacteraceae</taxon>
        <taxon>Thermomonas</taxon>
    </lineage>
</organism>
<proteinExistence type="predicted"/>
<evidence type="ECO:0008006" key="4">
    <source>
        <dbReference type="Google" id="ProtNLM"/>
    </source>
</evidence>
<dbReference type="AlphaFoldDB" id="A0A7G9QSQ5"/>
<reference evidence="2 3" key="1">
    <citation type="submission" date="2020-08" db="EMBL/GenBank/DDBJ databases">
        <title>Genome sequence of Thermomonas brevis KACC 16975T.</title>
        <authorList>
            <person name="Hyun D.-W."/>
            <person name="Bae J.-W."/>
        </authorList>
    </citation>
    <scope>NUCLEOTIDE SEQUENCE [LARGE SCALE GENOMIC DNA]</scope>
    <source>
        <strain evidence="2 3">KACC 16975</strain>
    </source>
</reference>
<name>A0A7G9QSQ5_9GAMM</name>
<evidence type="ECO:0000256" key="1">
    <source>
        <dbReference type="SAM" id="SignalP"/>
    </source>
</evidence>
<dbReference type="Proteomes" id="UP000515977">
    <property type="component" value="Chromosome"/>
</dbReference>
<dbReference type="RefSeq" id="WP_187570146.1">
    <property type="nucleotide sequence ID" value="NZ_CP060711.1"/>
</dbReference>
<sequence length="144" mass="16291">MCLSRCLAALCLPASLLAVAPASAQEPPREIVLPVENVRYDYAQVLSVRPVYQILRTTSMEQVCDSREPAISATLARVMNAVRNKAAPTQGQNCRMEPVAKEHRRTIAYDVDYMYRGSKFRTRMDRDPGNRLRIRISISPHPFD</sequence>
<protein>
    <recommendedName>
        <fullName evidence="4">UrcA family protein</fullName>
    </recommendedName>
</protein>